<organism evidence="3 4">
    <name type="scientific">Nakamurella alba</name>
    <dbReference type="NCBI Taxonomy" id="2665158"/>
    <lineage>
        <taxon>Bacteria</taxon>
        <taxon>Bacillati</taxon>
        <taxon>Actinomycetota</taxon>
        <taxon>Actinomycetes</taxon>
        <taxon>Nakamurellales</taxon>
        <taxon>Nakamurellaceae</taxon>
        <taxon>Nakamurella</taxon>
    </lineage>
</organism>
<keyword evidence="4" id="KW-1185">Reference proteome</keyword>
<dbReference type="InterPro" id="IPR005543">
    <property type="entry name" value="PASTA_dom"/>
</dbReference>
<dbReference type="CDD" id="cd06577">
    <property type="entry name" value="PASTA_pknB"/>
    <property type="match status" value="1"/>
</dbReference>
<feature type="domain" description="PASTA" evidence="2">
    <location>
        <begin position="2"/>
        <end position="71"/>
    </location>
</feature>
<sequence>MSPATITVPDLIGLTFSEAFRIGTGIGLSVVGVAPDGTPVAPTSEGAVVEQEPVAGAALKVGRTLSLRVGRPPGGSGDRVPVDPGPRGLEGESESDPTLPPGDRSRNADPDSDPDLVPA</sequence>
<reference evidence="3 4" key="1">
    <citation type="submission" date="2019-11" db="EMBL/GenBank/DDBJ databases">
        <authorList>
            <person name="Jiang L.-Q."/>
        </authorList>
    </citation>
    <scope>NUCLEOTIDE SEQUENCE [LARGE SCALE GENOMIC DNA]</scope>
    <source>
        <strain evidence="3 4">YIM 132087</strain>
    </source>
</reference>
<feature type="compositionally biased region" description="Acidic residues" evidence="1">
    <location>
        <begin position="110"/>
        <end position="119"/>
    </location>
</feature>
<dbReference type="AlphaFoldDB" id="A0A7K1FKA0"/>
<evidence type="ECO:0000259" key="2">
    <source>
        <dbReference type="PROSITE" id="PS51178"/>
    </source>
</evidence>
<evidence type="ECO:0000313" key="3">
    <source>
        <dbReference type="EMBL" id="MTD14567.1"/>
    </source>
</evidence>
<evidence type="ECO:0000256" key="1">
    <source>
        <dbReference type="SAM" id="MobiDB-lite"/>
    </source>
</evidence>
<dbReference type="Gene3D" id="3.30.10.20">
    <property type="match status" value="1"/>
</dbReference>
<evidence type="ECO:0000313" key="4">
    <source>
        <dbReference type="Proteomes" id="UP000460221"/>
    </source>
</evidence>
<comment type="caution">
    <text evidence="3">The sequence shown here is derived from an EMBL/GenBank/DDBJ whole genome shotgun (WGS) entry which is preliminary data.</text>
</comment>
<dbReference type="RefSeq" id="WP_154768561.1">
    <property type="nucleotide sequence ID" value="NZ_WLYK01000003.1"/>
</dbReference>
<name>A0A7K1FKA0_9ACTN</name>
<dbReference type="EMBL" id="WLYK01000003">
    <property type="protein sequence ID" value="MTD14567.1"/>
    <property type="molecule type" value="Genomic_DNA"/>
</dbReference>
<proteinExistence type="predicted"/>
<dbReference type="Proteomes" id="UP000460221">
    <property type="component" value="Unassembled WGS sequence"/>
</dbReference>
<accession>A0A7K1FKA0</accession>
<dbReference type="Pfam" id="PF03793">
    <property type="entry name" value="PASTA"/>
    <property type="match status" value="1"/>
</dbReference>
<dbReference type="SMART" id="SM00740">
    <property type="entry name" value="PASTA"/>
    <property type="match status" value="1"/>
</dbReference>
<feature type="region of interest" description="Disordered" evidence="1">
    <location>
        <begin position="66"/>
        <end position="119"/>
    </location>
</feature>
<dbReference type="PROSITE" id="PS51178">
    <property type="entry name" value="PASTA"/>
    <property type="match status" value="1"/>
</dbReference>
<protein>
    <submittedName>
        <fullName evidence="3">PASTA domain-containing protein</fullName>
    </submittedName>
</protein>
<gene>
    <name evidence="3" type="ORF">GIS00_11485</name>
</gene>